<dbReference type="CDD" id="cd07557">
    <property type="entry name" value="trimeric_dUTPase"/>
    <property type="match status" value="1"/>
</dbReference>
<evidence type="ECO:0000256" key="3">
    <source>
        <dbReference type="ARBA" id="ARBA00022801"/>
    </source>
</evidence>
<evidence type="ECO:0000256" key="2">
    <source>
        <dbReference type="ARBA" id="ARBA00012379"/>
    </source>
</evidence>
<comment type="caution">
    <text evidence="7">The sequence shown here is derived from an EMBL/GenBank/DDBJ whole genome shotgun (WGS) entry which is preliminary data.</text>
</comment>
<feature type="domain" description="dUTPase-like" evidence="6">
    <location>
        <begin position="18"/>
        <end position="128"/>
    </location>
</feature>
<dbReference type="NCBIfam" id="TIGR00576">
    <property type="entry name" value="dut"/>
    <property type="match status" value="1"/>
</dbReference>
<keyword evidence="3 7" id="KW-0378">Hydrolase</keyword>
<dbReference type="GO" id="GO:0046081">
    <property type="term" value="P:dUTP catabolic process"/>
    <property type="evidence" value="ECO:0007669"/>
    <property type="project" value="InterPro"/>
</dbReference>
<evidence type="ECO:0000256" key="5">
    <source>
        <dbReference type="ARBA" id="ARBA00047686"/>
    </source>
</evidence>
<evidence type="ECO:0000256" key="4">
    <source>
        <dbReference type="ARBA" id="ARBA00023080"/>
    </source>
</evidence>
<comment type="catalytic activity">
    <reaction evidence="5">
        <text>dUTP + H2O = dUMP + diphosphate + H(+)</text>
        <dbReference type="Rhea" id="RHEA:10248"/>
        <dbReference type="ChEBI" id="CHEBI:15377"/>
        <dbReference type="ChEBI" id="CHEBI:15378"/>
        <dbReference type="ChEBI" id="CHEBI:33019"/>
        <dbReference type="ChEBI" id="CHEBI:61555"/>
        <dbReference type="ChEBI" id="CHEBI:246422"/>
        <dbReference type="EC" id="3.6.1.23"/>
    </reaction>
</comment>
<sequence length="149" mass="15520">MKQRGFEVVTAYAGQGIALPQRKTAASAGYDLAAAADTVLSPGRVTLVPTGLKAYMQPGEVLCISIRSSMALRQSLLLANGIGVIDADYYGNEQNEGHIQVAVLNLGTSPLTVHKGERLAQGIFSHYLVTDDDAAGGIRKGGFGSTGRG</sequence>
<evidence type="ECO:0000256" key="1">
    <source>
        <dbReference type="ARBA" id="ARBA00006581"/>
    </source>
</evidence>
<dbReference type="Gene3D" id="2.70.40.10">
    <property type="match status" value="1"/>
</dbReference>
<dbReference type="Pfam" id="PF00692">
    <property type="entry name" value="dUTPase"/>
    <property type="match status" value="1"/>
</dbReference>
<dbReference type="RefSeq" id="WP_170076924.1">
    <property type="nucleotide sequence ID" value="NZ_JABAFA010000001.1"/>
</dbReference>
<dbReference type="Proteomes" id="UP000543804">
    <property type="component" value="Unassembled WGS sequence"/>
</dbReference>
<dbReference type="EC" id="3.6.1.23" evidence="2"/>
<protein>
    <recommendedName>
        <fullName evidence="2">dUTP diphosphatase</fullName>
        <ecNumber evidence="2">3.6.1.23</ecNumber>
    </recommendedName>
</protein>
<reference evidence="7 8" key="1">
    <citation type="submission" date="2020-04" db="EMBL/GenBank/DDBJ databases">
        <authorList>
            <person name="Hitch T.C.A."/>
            <person name="Wylensek D."/>
            <person name="Clavel T."/>
        </authorList>
    </citation>
    <scope>NUCLEOTIDE SEQUENCE [LARGE SCALE GENOMIC DNA]</scope>
    <source>
        <strain evidence="7 8">PG-130-P53-12</strain>
    </source>
</reference>
<dbReference type="EMBL" id="JABAFA010000001">
    <property type="protein sequence ID" value="NMD98095.1"/>
    <property type="molecule type" value="Genomic_DNA"/>
</dbReference>
<dbReference type="InterPro" id="IPR036157">
    <property type="entry name" value="dUTPase-like_sf"/>
</dbReference>
<dbReference type="PANTHER" id="PTHR11241:SF0">
    <property type="entry name" value="DEOXYURIDINE 5'-TRIPHOSPHATE NUCLEOTIDOHYDROLASE"/>
    <property type="match status" value="1"/>
</dbReference>
<evidence type="ECO:0000313" key="8">
    <source>
        <dbReference type="Proteomes" id="UP000543804"/>
    </source>
</evidence>
<dbReference type="GO" id="GO:0004170">
    <property type="term" value="F:dUTP diphosphatase activity"/>
    <property type="evidence" value="ECO:0007669"/>
    <property type="project" value="UniProtKB-EC"/>
</dbReference>
<dbReference type="InterPro" id="IPR033704">
    <property type="entry name" value="dUTPase_trimeric"/>
</dbReference>
<dbReference type="GO" id="GO:0006226">
    <property type="term" value="P:dUMP biosynthetic process"/>
    <property type="evidence" value="ECO:0007669"/>
    <property type="project" value="InterPro"/>
</dbReference>
<gene>
    <name evidence="7" type="primary">dut</name>
    <name evidence="7" type="ORF">HF878_01155</name>
</gene>
<evidence type="ECO:0000313" key="7">
    <source>
        <dbReference type="EMBL" id="NMD98095.1"/>
    </source>
</evidence>
<comment type="similarity">
    <text evidence="1">Belongs to the dUTPase family.</text>
</comment>
<keyword evidence="8" id="KW-1185">Reference proteome</keyword>
<organism evidence="7 8">
    <name type="scientific">Selenomonas bovis</name>
    <dbReference type="NCBI Taxonomy" id="416586"/>
    <lineage>
        <taxon>Bacteria</taxon>
        <taxon>Bacillati</taxon>
        <taxon>Bacillota</taxon>
        <taxon>Negativicutes</taxon>
        <taxon>Selenomonadales</taxon>
        <taxon>Selenomonadaceae</taxon>
        <taxon>Selenomonas</taxon>
    </lineage>
</organism>
<dbReference type="InterPro" id="IPR008181">
    <property type="entry name" value="dUTPase"/>
</dbReference>
<evidence type="ECO:0000259" key="6">
    <source>
        <dbReference type="Pfam" id="PF00692"/>
    </source>
</evidence>
<name>A0A848B808_9FIRM</name>
<accession>A0A848B808</accession>
<dbReference type="GO" id="GO:0000287">
    <property type="term" value="F:magnesium ion binding"/>
    <property type="evidence" value="ECO:0007669"/>
    <property type="project" value="InterPro"/>
</dbReference>
<dbReference type="InterPro" id="IPR029054">
    <property type="entry name" value="dUTPase-like"/>
</dbReference>
<dbReference type="AlphaFoldDB" id="A0A848B808"/>
<dbReference type="PANTHER" id="PTHR11241">
    <property type="entry name" value="DEOXYURIDINE 5'-TRIPHOSPHATE NUCLEOTIDOHYDROLASE"/>
    <property type="match status" value="1"/>
</dbReference>
<keyword evidence="4" id="KW-0546">Nucleotide metabolism</keyword>
<dbReference type="SUPFAM" id="SSF51283">
    <property type="entry name" value="dUTPase-like"/>
    <property type="match status" value="1"/>
</dbReference>
<proteinExistence type="inferred from homology"/>